<accession>B9D587</accession>
<keyword evidence="2" id="KW-1185">Reference proteome</keyword>
<organism evidence="1 2">
    <name type="scientific">Campylobacter rectus RM3267</name>
    <dbReference type="NCBI Taxonomy" id="553218"/>
    <lineage>
        <taxon>Bacteria</taxon>
        <taxon>Pseudomonadati</taxon>
        <taxon>Campylobacterota</taxon>
        <taxon>Epsilonproteobacteria</taxon>
        <taxon>Campylobacterales</taxon>
        <taxon>Campylobacteraceae</taxon>
        <taxon>Campylobacter</taxon>
    </lineage>
</organism>
<evidence type="ECO:0000313" key="2">
    <source>
        <dbReference type="Proteomes" id="UP000003082"/>
    </source>
</evidence>
<proteinExistence type="predicted"/>
<evidence type="ECO:0000313" key="1">
    <source>
        <dbReference type="EMBL" id="EEF12854.1"/>
    </source>
</evidence>
<sequence length="45" mass="5266">MIFFEAKFLVNKILPTLILSMLVVRGKFSLAVKFRKPKIRDSIKK</sequence>
<name>B9D587_CAMRE</name>
<comment type="caution">
    <text evidence="1">The sequence shown here is derived from an EMBL/GenBank/DDBJ whole genome shotgun (WGS) entry which is preliminary data.</text>
</comment>
<protein>
    <submittedName>
        <fullName evidence="1">Uncharacterized protein</fullName>
    </submittedName>
</protein>
<dbReference type="EMBL" id="ACFU01000036">
    <property type="protein sequence ID" value="EEF12854.1"/>
    <property type="molecule type" value="Genomic_DNA"/>
</dbReference>
<dbReference type="Proteomes" id="UP000003082">
    <property type="component" value="Unassembled WGS sequence"/>
</dbReference>
<reference evidence="1 2" key="1">
    <citation type="submission" date="2008-08" db="EMBL/GenBank/DDBJ databases">
        <authorList>
            <person name="Madupu R."/>
            <person name="Durkin A.S."/>
            <person name="Torralba M."/>
            <person name="Methe B."/>
            <person name="Sutton G.G."/>
            <person name="Strausberg R.L."/>
            <person name="Nelson K.E."/>
        </authorList>
    </citation>
    <scope>NUCLEOTIDE SEQUENCE [LARGE SCALE GENOMIC DNA]</scope>
    <source>
        <strain evidence="1 2">RM3267</strain>
    </source>
</reference>
<gene>
    <name evidence="1" type="ORF">CAMRE0001_0556</name>
</gene>
<dbReference type="AlphaFoldDB" id="B9D587"/>